<keyword evidence="6 9" id="KW-1133">Transmembrane helix</keyword>
<keyword evidence="5 9" id="KW-0653">Protein transport</keyword>
<dbReference type="NCBIfam" id="TIGR00964">
    <property type="entry name" value="secE_bact"/>
    <property type="match status" value="1"/>
</dbReference>
<dbReference type="PRINTS" id="PR01650">
    <property type="entry name" value="SECETRNLCASE"/>
</dbReference>
<evidence type="ECO:0000313" key="10">
    <source>
        <dbReference type="EMBL" id="PLK58159.1"/>
    </source>
</evidence>
<dbReference type="GO" id="GO:0006605">
    <property type="term" value="P:protein targeting"/>
    <property type="evidence" value="ECO:0007669"/>
    <property type="project" value="UniProtKB-UniRule"/>
</dbReference>
<name>A0A2N4XW56_9GAMM</name>
<organism evidence="10 11">
    <name type="scientific">Candidatus Palibaumannia cicadellinicola</name>
    <dbReference type="NCBI Taxonomy" id="186490"/>
    <lineage>
        <taxon>Bacteria</taxon>
        <taxon>Pseudomonadati</taxon>
        <taxon>Pseudomonadota</taxon>
        <taxon>Gammaproteobacteria</taxon>
        <taxon>Candidatus Palibaumannia</taxon>
    </lineage>
</organism>
<evidence type="ECO:0000256" key="6">
    <source>
        <dbReference type="ARBA" id="ARBA00022989"/>
    </source>
</evidence>
<evidence type="ECO:0000256" key="9">
    <source>
        <dbReference type="HAMAP-Rule" id="MF_00422"/>
    </source>
</evidence>
<evidence type="ECO:0000256" key="5">
    <source>
        <dbReference type="ARBA" id="ARBA00022927"/>
    </source>
</evidence>
<dbReference type="PANTHER" id="PTHR33910">
    <property type="entry name" value="PROTEIN TRANSLOCASE SUBUNIT SECE"/>
    <property type="match status" value="1"/>
</dbReference>
<keyword evidence="3 9" id="KW-1003">Cell membrane</keyword>
<accession>A0A2N4XW56</accession>
<evidence type="ECO:0000256" key="1">
    <source>
        <dbReference type="ARBA" id="ARBA00004370"/>
    </source>
</evidence>
<dbReference type="GO" id="GO:0009306">
    <property type="term" value="P:protein secretion"/>
    <property type="evidence" value="ECO:0007669"/>
    <property type="project" value="UniProtKB-UniRule"/>
</dbReference>
<evidence type="ECO:0000313" key="11">
    <source>
        <dbReference type="Proteomes" id="UP000234253"/>
    </source>
</evidence>
<evidence type="ECO:0000256" key="2">
    <source>
        <dbReference type="ARBA" id="ARBA00022448"/>
    </source>
</evidence>
<gene>
    <name evidence="9 10" type="primary">secE</name>
    <name evidence="10" type="ORF">CEX73_03195</name>
</gene>
<reference evidence="10 11" key="1">
    <citation type="submission" date="2017-06" db="EMBL/GenBank/DDBJ databases">
        <title>Metabolic interaction between xylem feeders and their symbionts.</title>
        <authorList>
            <person name="Chouaia B."/>
        </authorList>
    </citation>
    <scope>NUCLEOTIDE SEQUENCE [LARGE SCALE GENOMIC DNA]</scope>
    <source>
        <strain evidence="10 11">Gra</strain>
    </source>
</reference>
<keyword evidence="4 9" id="KW-0812">Transmembrane</keyword>
<keyword evidence="8 9" id="KW-0472">Membrane</keyword>
<evidence type="ECO:0000256" key="3">
    <source>
        <dbReference type="ARBA" id="ARBA00022475"/>
    </source>
</evidence>
<proteinExistence type="inferred from homology"/>
<evidence type="ECO:0000256" key="7">
    <source>
        <dbReference type="ARBA" id="ARBA00023010"/>
    </source>
</evidence>
<dbReference type="PROSITE" id="PS01067">
    <property type="entry name" value="SECE_SEC61G"/>
    <property type="match status" value="1"/>
</dbReference>
<dbReference type="GO" id="GO:0065002">
    <property type="term" value="P:intracellular protein transmembrane transport"/>
    <property type="evidence" value="ECO:0007669"/>
    <property type="project" value="UniProtKB-UniRule"/>
</dbReference>
<dbReference type="GO" id="GO:0043952">
    <property type="term" value="P:protein transport by the Sec complex"/>
    <property type="evidence" value="ECO:0007669"/>
    <property type="project" value="UniProtKB-UniRule"/>
</dbReference>
<comment type="caution">
    <text evidence="10">The sequence shown here is derived from an EMBL/GenBank/DDBJ whole genome shotgun (WGS) entry which is preliminary data.</text>
</comment>
<comment type="function">
    <text evidence="9">Essential subunit of the Sec protein translocation channel SecYEG. Clamps together the 2 halves of SecY. May contact the channel plug during translocation.</text>
</comment>
<dbReference type="AlphaFoldDB" id="A0A2N4XW56"/>
<dbReference type="InterPro" id="IPR001901">
    <property type="entry name" value="Translocase_SecE/Sec61-g"/>
</dbReference>
<keyword evidence="7 9" id="KW-0811">Translocation</keyword>
<dbReference type="InterPro" id="IPR038379">
    <property type="entry name" value="SecE_sf"/>
</dbReference>
<dbReference type="HAMAP" id="MF_00422">
    <property type="entry name" value="SecE"/>
    <property type="match status" value="1"/>
</dbReference>
<dbReference type="EMBL" id="NJPO01000173">
    <property type="protein sequence ID" value="PLK58159.1"/>
    <property type="molecule type" value="Genomic_DNA"/>
</dbReference>
<dbReference type="Proteomes" id="UP000234253">
    <property type="component" value="Unassembled WGS sequence"/>
</dbReference>
<dbReference type="Pfam" id="PF00584">
    <property type="entry name" value="SecE"/>
    <property type="match status" value="1"/>
</dbReference>
<dbReference type="GO" id="GO:0005886">
    <property type="term" value="C:plasma membrane"/>
    <property type="evidence" value="ECO:0007669"/>
    <property type="project" value="UniProtKB-SubCell"/>
</dbReference>
<comment type="subunit">
    <text evidence="9">Component of the Sec protein translocase complex. Heterotrimer consisting of SecY, SecE and SecG subunits. The heterotrimers can form oligomers, although 1 heterotrimer is thought to be able to translocate proteins. Interacts with the ribosome. Interacts with SecDF, and other proteins may be involved. Interacts with SecA.</text>
</comment>
<keyword evidence="2 9" id="KW-0813">Transport</keyword>
<dbReference type="InterPro" id="IPR005807">
    <property type="entry name" value="SecE_bac"/>
</dbReference>
<sequence length="83" mass="9402">MLSVFCLIIFAGVIALMTEQGKLIIMFSHEARAEVRKVIWPTCQETFYTTLIVAIVTIFMSLILWGLDSCLVNMVSLITSLRF</sequence>
<dbReference type="Gene3D" id="1.20.5.1030">
    <property type="entry name" value="Preprotein translocase secy subunit"/>
    <property type="match status" value="1"/>
</dbReference>
<evidence type="ECO:0000256" key="8">
    <source>
        <dbReference type="ARBA" id="ARBA00023136"/>
    </source>
</evidence>
<dbReference type="GO" id="GO:0008320">
    <property type="term" value="F:protein transmembrane transporter activity"/>
    <property type="evidence" value="ECO:0007669"/>
    <property type="project" value="UniProtKB-UniRule"/>
</dbReference>
<comment type="similarity">
    <text evidence="9">Belongs to the SecE/SEC61-gamma family.</text>
</comment>
<comment type="subcellular location">
    <subcellularLocation>
        <location evidence="9">Cell membrane</location>
        <topology evidence="9">Single-pass membrane protein</topology>
    </subcellularLocation>
    <subcellularLocation>
        <location evidence="1">Membrane</location>
    </subcellularLocation>
</comment>
<protein>
    <recommendedName>
        <fullName evidence="9">Protein translocase subunit SecE</fullName>
    </recommendedName>
</protein>
<evidence type="ECO:0000256" key="4">
    <source>
        <dbReference type="ARBA" id="ARBA00022692"/>
    </source>
</evidence>
<feature type="transmembrane region" description="Helical" evidence="9">
    <location>
        <begin position="49"/>
        <end position="67"/>
    </location>
</feature>
<dbReference type="PANTHER" id="PTHR33910:SF1">
    <property type="entry name" value="PROTEIN TRANSLOCASE SUBUNIT SECE"/>
    <property type="match status" value="1"/>
</dbReference>